<dbReference type="OrthoDB" id="1877784at2759"/>
<dbReference type="Gene3D" id="1.50.10.130">
    <property type="entry name" value="Terpene synthase, N-terminal domain"/>
    <property type="match status" value="1"/>
</dbReference>
<reference evidence="1 2" key="1">
    <citation type="journal article" date="2017" name="Nature">
        <title>The Apostasia genome and the evolution of orchids.</title>
        <authorList>
            <person name="Zhang G.Q."/>
            <person name="Liu K.W."/>
            <person name="Li Z."/>
            <person name="Lohaus R."/>
            <person name="Hsiao Y.Y."/>
            <person name="Niu S.C."/>
            <person name="Wang J.Y."/>
            <person name="Lin Y.C."/>
            <person name="Xu Q."/>
            <person name="Chen L.J."/>
            <person name="Yoshida K."/>
            <person name="Fujiwara S."/>
            <person name="Wang Z.W."/>
            <person name="Zhang Y.Q."/>
            <person name="Mitsuda N."/>
            <person name="Wang M."/>
            <person name="Liu G.H."/>
            <person name="Pecoraro L."/>
            <person name="Huang H.X."/>
            <person name="Xiao X.J."/>
            <person name="Lin M."/>
            <person name="Wu X.Y."/>
            <person name="Wu W.L."/>
            <person name="Chen Y.Y."/>
            <person name="Chang S.B."/>
            <person name="Sakamoto S."/>
            <person name="Ohme-Takagi M."/>
            <person name="Yagi M."/>
            <person name="Zeng S.J."/>
            <person name="Shen C.Y."/>
            <person name="Yeh C.M."/>
            <person name="Luo Y.B."/>
            <person name="Tsai W.C."/>
            <person name="Van de Peer Y."/>
            <person name="Liu Z.J."/>
        </authorList>
    </citation>
    <scope>NUCLEOTIDE SEQUENCE [LARGE SCALE GENOMIC DNA]</scope>
    <source>
        <strain evidence="2">cv. Shenzhen</strain>
        <tissue evidence="1">Stem</tissue>
    </source>
</reference>
<dbReference type="GO" id="GO:0016114">
    <property type="term" value="P:terpenoid biosynthetic process"/>
    <property type="evidence" value="ECO:0007669"/>
    <property type="project" value="InterPro"/>
</dbReference>
<gene>
    <name evidence="1" type="ORF">AXF42_Ash019675</name>
</gene>
<dbReference type="InterPro" id="IPR036965">
    <property type="entry name" value="Terpene_synth_N_sf"/>
</dbReference>
<proteinExistence type="predicted"/>
<keyword evidence="2" id="KW-1185">Reference proteome</keyword>
<accession>A0A2H9ZTS4</accession>
<evidence type="ECO:0000313" key="2">
    <source>
        <dbReference type="Proteomes" id="UP000236161"/>
    </source>
</evidence>
<dbReference type="Proteomes" id="UP000236161">
    <property type="component" value="Unassembled WGS sequence"/>
</dbReference>
<dbReference type="STRING" id="1088818.A0A2H9ZTS4"/>
<dbReference type="EC" id="4.2.3.27" evidence="1"/>
<dbReference type="SUPFAM" id="SSF48239">
    <property type="entry name" value="Terpenoid cyclases/Protein prenyltransferases"/>
    <property type="match status" value="1"/>
</dbReference>
<dbReference type="AlphaFoldDB" id="A0A2H9ZTS4"/>
<protein>
    <submittedName>
        <fullName evidence="1">(+)-epi-alpha-bisabolol synthase</fullName>
        <ecNumber evidence="1">4.2.3.27</ecNumber>
    </submittedName>
</protein>
<dbReference type="InterPro" id="IPR008930">
    <property type="entry name" value="Terpenoid_cyclase/PrenylTrfase"/>
</dbReference>
<dbReference type="GO" id="GO:0034009">
    <property type="term" value="F:isoprene synthase activity"/>
    <property type="evidence" value="ECO:0007669"/>
    <property type="project" value="UniProtKB-EC"/>
</dbReference>
<evidence type="ECO:0000313" key="1">
    <source>
        <dbReference type="EMBL" id="PKA46692.1"/>
    </source>
</evidence>
<dbReference type="EMBL" id="KZ454055">
    <property type="protein sequence ID" value="PKA46692.1"/>
    <property type="molecule type" value="Genomic_DNA"/>
</dbReference>
<keyword evidence="1" id="KW-0456">Lyase</keyword>
<organism evidence="1 2">
    <name type="scientific">Apostasia shenzhenica</name>
    <dbReference type="NCBI Taxonomy" id="1088818"/>
    <lineage>
        <taxon>Eukaryota</taxon>
        <taxon>Viridiplantae</taxon>
        <taxon>Streptophyta</taxon>
        <taxon>Embryophyta</taxon>
        <taxon>Tracheophyta</taxon>
        <taxon>Spermatophyta</taxon>
        <taxon>Magnoliopsida</taxon>
        <taxon>Liliopsida</taxon>
        <taxon>Asparagales</taxon>
        <taxon>Orchidaceae</taxon>
        <taxon>Apostasioideae</taxon>
        <taxon>Apostasia</taxon>
    </lineage>
</organism>
<name>A0A2H9ZTS4_9ASPA</name>
<dbReference type="InterPro" id="IPR050148">
    <property type="entry name" value="Terpene_synthase-like"/>
</dbReference>
<sequence>MIWIDHDPIRCITRSDIYGFGSGSASTRPESDPLTGLKFETLSRKFNELSQELIKRSQVNIFCGFKDISTGGFKKSLGNDAEGLLSEDLLDEARSFAVRHLIELTESLASDLKERVARALDVPLPWRPPRLEIRKFIDQYEKEVIRERNDCRVLKRAGRNKKRRCFIIYYECYMIENGAAGEAIKDLLERTWKNLSKEAADCAPQLRSFAEAAVNLAYGDGIGAPDQREELDLVKTRYL</sequence>
<dbReference type="PANTHER" id="PTHR31225">
    <property type="entry name" value="OS04G0344100 PROTEIN-RELATED"/>
    <property type="match status" value="1"/>
</dbReference>